<evidence type="ECO:0000313" key="7">
    <source>
        <dbReference type="EMBL" id="KAJ7333194.1"/>
    </source>
</evidence>
<evidence type="ECO:0000313" key="8">
    <source>
        <dbReference type="Proteomes" id="UP001163046"/>
    </source>
</evidence>
<dbReference type="Gene3D" id="2.60.40.10">
    <property type="entry name" value="Immunoglobulins"/>
    <property type="match status" value="7"/>
</dbReference>
<dbReference type="PANTHER" id="PTHR12231:SF253">
    <property type="entry name" value="DPR-INTERACTING PROTEIN ETA, ISOFORM B-RELATED"/>
    <property type="match status" value="1"/>
</dbReference>
<dbReference type="Pfam" id="PF13927">
    <property type="entry name" value="Ig_3"/>
    <property type="match status" value="2"/>
</dbReference>
<dbReference type="OrthoDB" id="190835at2759"/>
<dbReference type="InterPro" id="IPR003961">
    <property type="entry name" value="FN3_dom"/>
</dbReference>
<gene>
    <name evidence="7" type="primary">NCAM2_11</name>
    <name evidence="7" type="ORF">OS493_018370</name>
</gene>
<dbReference type="SMART" id="SM00408">
    <property type="entry name" value="IGc2"/>
    <property type="match status" value="6"/>
</dbReference>
<keyword evidence="4" id="KW-0393">Immunoglobulin domain</keyword>
<dbReference type="InterPro" id="IPR013098">
    <property type="entry name" value="Ig_I-set"/>
</dbReference>
<feature type="domain" description="Ig-like" evidence="5">
    <location>
        <begin position="510"/>
        <end position="591"/>
    </location>
</feature>
<dbReference type="SMART" id="SM00060">
    <property type="entry name" value="FN3"/>
    <property type="match status" value="1"/>
</dbReference>
<feature type="domain" description="Ig-like" evidence="5">
    <location>
        <begin position="324"/>
        <end position="405"/>
    </location>
</feature>
<evidence type="ECO:0000256" key="4">
    <source>
        <dbReference type="ARBA" id="ARBA00023319"/>
    </source>
</evidence>
<dbReference type="SUPFAM" id="SSF49265">
    <property type="entry name" value="Fibronectin type III"/>
    <property type="match status" value="1"/>
</dbReference>
<evidence type="ECO:0000259" key="6">
    <source>
        <dbReference type="PROSITE" id="PS50853"/>
    </source>
</evidence>
<dbReference type="CDD" id="cd00096">
    <property type="entry name" value="Ig"/>
    <property type="match status" value="3"/>
</dbReference>
<name>A0A9W9YC26_9CNID</name>
<dbReference type="EMBL" id="MU827787">
    <property type="protein sequence ID" value="KAJ7333194.1"/>
    <property type="molecule type" value="Genomic_DNA"/>
</dbReference>
<reference evidence="7" key="1">
    <citation type="submission" date="2023-01" db="EMBL/GenBank/DDBJ databases">
        <title>Genome assembly of the deep-sea coral Lophelia pertusa.</title>
        <authorList>
            <person name="Herrera S."/>
            <person name="Cordes E."/>
        </authorList>
    </citation>
    <scope>NUCLEOTIDE SEQUENCE</scope>
    <source>
        <strain evidence="7">USNM1676648</strain>
        <tissue evidence="7">Polyp</tissue>
    </source>
</reference>
<dbReference type="InterPro" id="IPR003599">
    <property type="entry name" value="Ig_sub"/>
</dbReference>
<dbReference type="InterPro" id="IPR036116">
    <property type="entry name" value="FN3_sf"/>
</dbReference>
<feature type="domain" description="Ig-like" evidence="5">
    <location>
        <begin position="230"/>
        <end position="315"/>
    </location>
</feature>
<dbReference type="InterPro" id="IPR007110">
    <property type="entry name" value="Ig-like_dom"/>
</dbReference>
<accession>A0A9W9YC26</accession>
<dbReference type="InterPro" id="IPR051170">
    <property type="entry name" value="Neural/epithelial_adhesion"/>
</dbReference>
<dbReference type="PROSITE" id="PS50835">
    <property type="entry name" value="IG_LIKE"/>
    <property type="match status" value="5"/>
</dbReference>
<comment type="caution">
    <text evidence="7">The sequence shown here is derived from an EMBL/GenBank/DDBJ whole genome shotgun (WGS) entry which is preliminary data.</text>
</comment>
<keyword evidence="3" id="KW-1015">Disulfide bond</keyword>
<organism evidence="7 8">
    <name type="scientific">Desmophyllum pertusum</name>
    <dbReference type="NCBI Taxonomy" id="174260"/>
    <lineage>
        <taxon>Eukaryota</taxon>
        <taxon>Metazoa</taxon>
        <taxon>Cnidaria</taxon>
        <taxon>Anthozoa</taxon>
        <taxon>Hexacorallia</taxon>
        <taxon>Scleractinia</taxon>
        <taxon>Caryophylliina</taxon>
        <taxon>Caryophylliidae</taxon>
        <taxon>Desmophyllum</taxon>
    </lineage>
</organism>
<proteinExistence type="predicted"/>
<dbReference type="Pfam" id="PF07679">
    <property type="entry name" value="I-set"/>
    <property type="match status" value="2"/>
</dbReference>
<keyword evidence="2" id="KW-0677">Repeat</keyword>
<dbReference type="SMART" id="SM00409">
    <property type="entry name" value="IG"/>
    <property type="match status" value="7"/>
</dbReference>
<feature type="domain" description="Ig-like" evidence="5">
    <location>
        <begin position="606"/>
        <end position="691"/>
    </location>
</feature>
<dbReference type="InterPro" id="IPR036179">
    <property type="entry name" value="Ig-like_dom_sf"/>
</dbReference>
<keyword evidence="1" id="KW-0732">Signal</keyword>
<dbReference type="PROSITE" id="PS50853">
    <property type="entry name" value="FN3"/>
    <property type="match status" value="1"/>
</dbReference>
<dbReference type="InterPro" id="IPR003598">
    <property type="entry name" value="Ig_sub2"/>
</dbReference>
<keyword evidence="8" id="KW-1185">Reference proteome</keyword>
<dbReference type="Pfam" id="PF00041">
    <property type="entry name" value="fn3"/>
    <property type="match status" value="1"/>
</dbReference>
<dbReference type="Gene3D" id="2.60.120.560">
    <property type="entry name" value="Exo-inulinase, domain 1"/>
    <property type="match status" value="3"/>
</dbReference>
<evidence type="ECO:0000256" key="3">
    <source>
        <dbReference type="ARBA" id="ARBA00023157"/>
    </source>
</evidence>
<dbReference type="PANTHER" id="PTHR12231">
    <property type="entry name" value="CTX-RELATED TYPE I TRANSMEMBRANE PROTEIN"/>
    <property type="match status" value="1"/>
</dbReference>
<dbReference type="CDD" id="cd00063">
    <property type="entry name" value="FN3"/>
    <property type="match status" value="1"/>
</dbReference>
<evidence type="ECO:0000256" key="2">
    <source>
        <dbReference type="ARBA" id="ARBA00022737"/>
    </source>
</evidence>
<feature type="domain" description="Fibronectin type-III" evidence="6">
    <location>
        <begin position="695"/>
        <end position="784"/>
    </location>
</feature>
<sequence length="1322" mass="147213">MFIEEEDDSYSLVIRRLMLSDGGEYVCRGTKTSATYSLYVEFSVEDPPATQVLWKNTEAEIFVGVNVGYPAPEYLWKKDGVKFDANSGRYSLQRDGSIKISSVAAEDDGDYTVRISQLNRRRETTEKIKVIVVDPPQIDTTEPAIRNLTFGYPARLACSVSGIPKPEITWTGPDNKPIMESNFRISLERDGSVTLSQAELADLGTWTCKAKNSVGTASRQIEIQAIYMPPEIHQLSNITANEGDYEVLNCTAVGFPLPNVLWFKDNEEYPGQMKKPGESILKLENLGLKDISQFTCEASNDATDEEGEIIVKTMAINIYVMVEPRPFDEDLVKDPVYSVLGNPVPITMACAFTGYPPPEVWIEKNKSVIVSGIESVWINLTTDSLDDYGVYYCVGENVVSLSKLNYTFEIRRSDSPKFTLEPKLPSGNPTAGFPVTLTWAVSGLPKPEVTWKSPSGENVTSDNPRFLLSKEKLVIISLEEKDAGIWVLEATNLLETTRFFLPFEIIYVRPQITPIPDVVVHEGEAATLTCIASGVPIPYVEWTKEGEVYIHQMKILGKSEIALEDVGLEDNSQFTCVAKNGAQDDEGKELYDEQGVKLIVKVEPRPVTEVLSAKPVLSYIGNPKPTVFNCEYSGYPPPDVRIIKDGQVLASSKESLSYSITVDSVDDFGEYVCMAENEVKVSSKNYTFEITSSDSPSSPQDFTGEPTCDSVILSWNHPKTNGGFPVINYVISYKNYTLVISSTSTDYIIDNLDHSTEYSIAIQARTEATIGDEAIVEVKTSQFCKISSCVNIEHDEKMYTLNASQGRWPRDGFCRALSAFRASKPDTYRLSADFYVPAAKGSMSVNYVGVFFNAENEDNFDFIFFRIGATDNPCFQTGEIQQGRLNWYGSQIGSCPHGPPRKARWIHITLEVRKSYVTILLEGVHVTSFKGHFPPKAAGGVLLANHHGNVVQFKDFIINDLPSLPFETKSCATVQDNTKYYSVISQGDYWAQGFCRALLKDIEMEESSSYQVSVDLFSELGWSGDSIAYLGIMFNARDINNADFIYFRPYWKDHCYQTGYIMGGRQKREGSKTGPCSCTVKGGKWFNVRLEIHGNIVSVFMNDLPAATFKSHYPTNNKGSGILVTGGCRKSIRFRDFSVSSLPLLPFTSKNCQSARDAGEYYRVMAYPGVEDTTQPGVCRAVYPKVVKGNSYVIGVSFYTQGSLLGGKYGVMFNVKNADSFEFVYFRPYNRDNCVQIGYLQGTKVSEGEGREPKSLTCAYGFMRGGSWYHVRVKVTGSEVKVLIDDVEVAVFKSRFPTIGRGGVMVASGFKRKISFKDFRIL</sequence>
<dbReference type="Proteomes" id="UP001163046">
    <property type="component" value="Unassembled WGS sequence"/>
</dbReference>
<protein>
    <submittedName>
        <fullName evidence="7">Axonal fasciculation</fullName>
    </submittedName>
</protein>
<dbReference type="SUPFAM" id="SSF48726">
    <property type="entry name" value="Immunoglobulin"/>
    <property type="match status" value="6"/>
</dbReference>
<dbReference type="InterPro" id="IPR013783">
    <property type="entry name" value="Ig-like_fold"/>
</dbReference>
<feature type="domain" description="Ig-like" evidence="5">
    <location>
        <begin position="136"/>
        <end position="224"/>
    </location>
</feature>
<evidence type="ECO:0000256" key="1">
    <source>
        <dbReference type="ARBA" id="ARBA00022729"/>
    </source>
</evidence>
<evidence type="ECO:0000259" key="5">
    <source>
        <dbReference type="PROSITE" id="PS50835"/>
    </source>
</evidence>